<evidence type="ECO:0000313" key="3">
    <source>
        <dbReference type="Proteomes" id="UP000507245"/>
    </source>
</evidence>
<gene>
    <name evidence="2" type="ORF">ORAREDHAP_LOCUS13379</name>
</gene>
<dbReference type="EMBL" id="CAEKKB010000002">
    <property type="protein sequence ID" value="CAB4299344.1"/>
    <property type="molecule type" value="Genomic_DNA"/>
</dbReference>
<organism evidence="2 3">
    <name type="scientific">Prunus armeniaca</name>
    <name type="common">Apricot</name>
    <name type="synonym">Armeniaca vulgaris</name>
    <dbReference type="NCBI Taxonomy" id="36596"/>
    <lineage>
        <taxon>Eukaryota</taxon>
        <taxon>Viridiplantae</taxon>
        <taxon>Streptophyta</taxon>
        <taxon>Embryophyta</taxon>
        <taxon>Tracheophyta</taxon>
        <taxon>Spermatophyta</taxon>
        <taxon>Magnoliopsida</taxon>
        <taxon>eudicotyledons</taxon>
        <taxon>Gunneridae</taxon>
        <taxon>Pentapetalae</taxon>
        <taxon>rosids</taxon>
        <taxon>fabids</taxon>
        <taxon>Rosales</taxon>
        <taxon>Rosaceae</taxon>
        <taxon>Amygdaloideae</taxon>
        <taxon>Amygdaleae</taxon>
        <taxon>Prunus</taxon>
    </lineage>
</organism>
<reference evidence="3" key="1">
    <citation type="journal article" date="2020" name="Genome Biol.">
        <title>Gamete binning: chromosome-level and haplotype-resolved genome assembly enabled by high-throughput single-cell sequencing of gamete genomes.</title>
        <authorList>
            <person name="Campoy J.A."/>
            <person name="Sun H."/>
            <person name="Goel M."/>
            <person name="Jiao W.-B."/>
            <person name="Folz-Donahue K."/>
            <person name="Wang N."/>
            <person name="Rubio M."/>
            <person name="Liu C."/>
            <person name="Kukat C."/>
            <person name="Ruiz D."/>
            <person name="Huettel B."/>
            <person name="Schneeberger K."/>
        </authorList>
    </citation>
    <scope>NUCLEOTIDE SEQUENCE [LARGE SCALE GENOMIC DNA]</scope>
    <source>
        <strain evidence="3">cv. Rojo Pasion</strain>
    </source>
</reference>
<proteinExistence type="predicted"/>
<sequence>MLISVSPSPLSLSLPDPAQPQPIADALCPSSFSMSSSISISMWGWAIRGGDLRVVEKVVGVGFATTSTSGCGEKSIGEGGSSVD</sequence>
<dbReference type="Proteomes" id="UP000507245">
    <property type="component" value="Unassembled WGS sequence"/>
</dbReference>
<name>A0A6J5WJ61_PRUAR</name>
<protein>
    <submittedName>
        <fullName evidence="2">Uncharacterized protein</fullName>
    </submittedName>
</protein>
<evidence type="ECO:0000256" key="1">
    <source>
        <dbReference type="SAM" id="MobiDB-lite"/>
    </source>
</evidence>
<keyword evidence="3" id="KW-1185">Reference proteome</keyword>
<evidence type="ECO:0000313" key="2">
    <source>
        <dbReference type="EMBL" id="CAB4299344.1"/>
    </source>
</evidence>
<accession>A0A6J5WJ61</accession>
<dbReference type="AlphaFoldDB" id="A0A6J5WJ61"/>
<feature type="region of interest" description="Disordered" evidence="1">
    <location>
        <begin position="65"/>
        <end position="84"/>
    </location>
</feature>